<dbReference type="PANTHER" id="PTHR10677">
    <property type="entry name" value="UBIQUILIN"/>
    <property type="match status" value="1"/>
</dbReference>
<evidence type="ECO:0000256" key="17">
    <source>
        <dbReference type="SAM" id="MobiDB-lite"/>
    </source>
</evidence>
<feature type="region of interest" description="Disordered" evidence="17">
    <location>
        <begin position="86"/>
        <end position="106"/>
    </location>
</feature>
<dbReference type="SMART" id="SM00165">
    <property type="entry name" value="UBA"/>
    <property type="match status" value="1"/>
</dbReference>
<feature type="compositionally biased region" description="Low complexity" evidence="17">
    <location>
        <begin position="265"/>
        <end position="277"/>
    </location>
</feature>
<dbReference type="InterPro" id="IPR009060">
    <property type="entry name" value="UBA-like_sf"/>
</dbReference>
<dbReference type="FunFam" id="1.10.8.10:FF:000077">
    <property type="entry name" value="Ubiquilin like"/>
    <property type="match status" value="1"/>
</dbReference>
<comment type="subcellular location">
    <subcellularLocation>
        <location evidence="2">Chromosome</location>
    </subcellularLocation>
    <subcellularLocation>
        <location evidence="3">Cytoplasm</location>
        <location evidence="3">Perinuclear region</location>
    </subcellularLocation>
    <subcellularLocation>
        <location evidence="1">Endoplasmic reticulum</location>
    </subcellularLocation>
</comment>
<comment type="caution">
    <text evidence="18">The sequence shown here is derived from an EMBL/GenBank/DDBJ whole genome shotgun (WGS) entry which is preliminary data.</text>
</comment>
<evidence type="ECO:0000256" key="11">
    <source>
        <dbReference type="ARBA" id="ARBA00061737"/>
    </source>
</evidence>
<evidence type="ECO:0000256" key="14">
    <source>
        <dbReference type="ARBA" id="ARBA00075189"/>
    </source>
</evidence>
<dbReference type="SUPFAM" id="SSF46934">
    <property type="entry name" value="UBA-like"/>
    <property type="match status" value="1"/>
</dbReference>
<dbReference type="Pfam" id="PF00240">
    <property type="entry name" value="ubiquitin"/>
    <property type="match status" value="1"/>
</dbReference>
<dbReference type="GO" id="GO:0005694">
    <property type="term" value="C:chromosome"/>
    <property type="evidence" value="ECO:0007669"/>
    <property type="project" value="UniProtKB-SubCell"/>
</dbReference>
<evidence type="ECO:0000256" key="4">
    <source>
        <dbReference type="ARBA" id="ARBA00022454"/>
    </source>
</evidence>
<comment type="subunit">
    <text evidence="11">Homooligomer. Binds signal sequences of proteins that are targeted to the endoplasmic reticulum. Interacts (via UBA domain) with GJA1 (not ubiquitinated) and with ubiquitin; both compete for the same binding site. Interacts (via UBA domain) with ubiquitin and with polyubiquitin chains. Interacts (via ubiquitin-like domain) with PSMD2 and PSMD4, regulatory subunits of the 26S proteasome. Interacts with ATXN1/SCA1; interaction with ATXN1 inhibits polyubiquitination of UBQLN4 and interferes with PSMD4 binding. Interacts with HERPUD1. Interacts (via ubiquitin-like domain) with UBQLN1 (via UBA domain). Interacts with UBQLN2. Interacts (via STI1 1 and 2 domains) with MAP1LC3A/B/C. Interacts with BAG6. Interacts with MRE11 (when ubiquitinated); interaction with ubiquitinated MRE11 leads to MRE11 removal from chromatin. Interacts with DESI1/POST; leading to nuclear export. Interacts with BCL2A1 and BCL2L10.</text>
</comment>
<reference evidence="18" key="1">
    <citation type="submission" date="2022-03" db="EMBL/GenBank/DDBJ databases">
        <authorList>
            <person name="Martin C."/>
        </authorList>
    </citation>
    <scope>NUCLEOTIDE SEQUENCE</scope>
</reference>
<dbReference type="GO" id="GO:0031593">
    <property type="term" value="F:polyubiquitin modification-dependent protein binding"/>
    <property type="evidence" value="ECO:0007669"/>
    <property type="project" value="TreeGrafter"/>
</dbReference>
<evidence type="ECO:0000256" key="1">
    <source>
        <dbReference type="ARBA" id="ARBA00004240"/>
    </source>
</evidence>
<dbReference type="Gene3D" id="3.10.20.90">
    <property type="entry name" value="Phosphatidylinositol 3-kinase Catalytic Subunit, Chain A, domain 1"/>
    <property type="match status" value="1"/>
</dbReference>
<feature type="region of interest" description="Disordered" evidence="17">
    <location>
        <begin position="260"/>
        <end position="333"/>
    </location>
</feature>
<dbReference type="GO" id="GO:0005829">
    <property type="term" value="C:cytosol"/>
    <property type="evidence" value="ECO:0007669"/>
    <property type="project" value="UniProtKB-ARBA"/>
</dbReference>
<evidence type="ECO:0000313" key="18">
    <source>
        <dbReference type="EMBL" id="CAH1797187.1"/>
    </source>
</evidence>
<keyword evidence="9" id="KW-0832">Ubl conjugation</keyword>
<dbReference type="Gene3D" id="1.10.8.10">
    <property type="entry name" value="DNA helicase RuvA subunit, C-terminal domain"/>
    <property type="match status" value="1"/>
</dbReference>
<evidence type="ECO:0000313" key="19">
    <source>
        <dbReference type="Proteomes" id="UP000749559"/>
    </source>
</evidence>
<dbReference type="FunFam" id="1.10.260.100:FF:000003">
    <property type="entry name" value="Ubiquilin 1"/>
    <property type="match status" value="1"/>
</dbReference>
<keyword evidence="6" id="KW-0597">Phosphoprotein</keyword>
<dbReference type="InterPro" id="IPR015940">
    <property type="entry name" value="UBA"/>
</dbReference>
<evidence type="ECO:0000256" key="5">
    <source>
        <dbReference type="ARBA" id="ARBA00022499"/>
    </source>
</evidence>
<dbReference type="AlphaFoldDB" id="A0A8J1TX38"/>
<keyword evidence="7" id="KW-0227">DNA damage</keyword>
<keyword evidence="10" id="KW-0234">DNA repair</keyword>
<dbReference type="OrthoDB" id="6283019at2759"/>
<dbReference type="CDD" id="cd14399">
    <property type="entry name" value="UBA_PLICs"/>
    <property type="match status" value="1"/>
</dbReference>
<evidence type="ECO:0000256" key="13">
    <source>
        <dbReference type="ARBA" id="ARBA00074668"/>
    </source>
</evidence>
<dbReference type="FunFam" id="3.10.20.90:FF:000095">
    <property type="entry name" value="Ubiquilin 4"/>
    <property type="match status" value="1"/>
</dbReference>
<keyword evidence="5" id="KW-1017">Isopeptide bond</keyword>
<accession>A0A8J1TX38</accession>
<dbReference type="Pfam" id="PF23195">
    <property type="entry name" value="UBQLN1"/>
    <property type="match status" value="1"/>
</dbReference>
<keyword evidence="8" id="KW-0256">Endoplasmic reticulum</keyword>
<dbReference type="InterPro" id="IPR029071">
    <property type="entry name" value="Ubiquitin-like_domsf"/>
</dbReference>
<dbReference type="InterPro" id="IPR006636">
    <property type="entry name" value="STI1_HS-bd"/>
</dbReference>
<feature type="compositionally biased region" description="Polar residues" evidence="17">
    <location>
        <begin position="86"/>
        <end position="105"/>
    </location>
</feature>
<dbReference type="EMBL" id="CAIIXF020000010">
    <property type="protein sequence ID" value="CAH1797187.1"/>
    <property type="molecule type" value="Genomic_DNA"/>
</dbReference>
<dbReference type="InterPro" id="IPR000626">
    <property type="entry name" value="Ubiquitin-like_dom"/>
</dbReference>
<organism evidence="18 19">
    <name type="scientific">Owenia fusiformis</name>
    <name type="common">Polychaete worm</name>
    <dbReference type="NCBI Taxonomy" id="6347"/>
    <lineage>
        <taxon>Eukaryota</taxon>
        <taxon>Metazoa</taxon>
        <taxon>Spiralia</taxon>
        <taxon>Lophotrochozoa</taxon>
        <taxon>Annelida</taxon>
        <taxon>Polychaeta</taxon>
        <taxon>Sedentaria</taxon>
        <taxon>Canalipalpata</taxon>
        <taxon>Sabellida</taxon>
        <taxon>Oweniida</taxon>
        <taxon>Oweniidae</taxon>
        <taxon>Owenia</taxon>
    </lineage>
</organism>
<dbReference type="CDD" id="cd01808">
    <property type="entry name" value="Ubl_PLICs"/>
    <property type="match status" value="1"/>
</dbReference>
<protein>
    <recommendedName>
        <fullName evidence="12">Ubiquilin-4</fullName>
    </recommendedName>
    <alternativeName>
        <fullName evidence="15">Ataxin-1 interacting ubiquitin-like protein</fullName>
    </alternativeName>
    <alternativeName>
        <fullName evidence="16">Ataxin-1 ubiquitin-like-interacting protein A1U</fullName>
    </alternativeName>
    <alternativeName>
        <fullName evidence="14">Connexin43-interacting protein of 75 kDa</fullName>
    </alternativeName>
    <alternativeName>
        <fullName evidence="13">Ubiquilin-like protein</fullName>
    </alternativeName>
</protein>
<dbReference type="GO" id="GO:0006511">
    <property type="term" value="P:ubiquitin-dependent protein catabolic process"/>
    <property type="evidence" value="ECO:0007669"/>
    <property type="project" value="TreeGrafter"/>
</dbReference>
<evidence type="ECO:0000256" key="10">
    <source>
        <dbReference type="ARBA" id="ARBA00023204"/>
    </source>
</evidence>
<feature type="compositionally biased region" description="Low complexity" evidence="17">
    <location>
        <begin position="294"/>
        <end position="311"/>
    </location>
</feature>
<evidence type="ECO:0000256" key="3">
    <source>
        <dbReference type="ARBA" id="ARBA00004556"/>
    </source>
</evidence>
<evidence type="ECO:0000256" key="2">
    <source>
        <dbReference type="ARBA" id="ARBA00004286"/>
    </source>
</evidence>
<evidence type="ECO:0000256" key="6">
    <source>
        <dbReference type="ARBA" id="ARBA00022553"/>
    </source>
</evidence>
<name>A0A8J1TX38_OWEFU</name>
<dbReference type="Gene3D" id="1.10.260.100">
    <property type="match status" value="2"/>
</dbReference>
<gene>
    <name evidence="18" type="ORF">OFUS_LOCUS21519</name>
</gene>
<dbReference type="InterPro" id="IPR015496">
    <property type="entry name" value="Ubiquilin"/>
</dbReference>
<sequence>MAEENSGSKITIFVKTPKEKQTIEIDSSATVEAFREEVAKKFNALKETLCLIFAGKILKDPETLTQHSIKDGLTVHLVIKSQNKSQEQAARVTQQAPTNRANQGNDIPATPFGLGNLGGLAGMEGLGMGGSNFMEMQQRMQQELMSNPETLRNMMDSPMVQSMMSNPDIMRNLITANPQMRELMERNPEITHMLNNPELMRQTMELARNPSMMQELMRSQDRAMSNLESFPGGFNALQRMYRDVQEPMMNAAQEQLGGNPFAALQNQGGNASSNQQGTENTAPLPNPWAPRSATSTTSTGSSSTTNTSTSSGGPGLGGPFGPMNSPGIQSLMSQMSSNPQLMSNMMQAPYMQAMMQSLSANPEMAQQILSQNPMFAGNPQLQDYVRNQMPVFLQQMQNPEVQNLMTNPRALQAIMQIQQGMQQLQSEAPGLSSGMGLPGMSMPPASMPTNPTTSTATTTSSTPGTPSTASTDTTATTGTDTTPSTDTTTTTTTGTTLSSGTPSTQGTTGTTPAGGTNTDPMGNFMAQMINMMGRGQHLNTTQPPEQRFSSELEQLQNMGFVNREANIQALIATFGDVNAAIDRLLQQQQRL</sequence>
<keyword evidence="4" id="KW-0158">Chromosome</keyword>
<keyword evidence="19" id="KW-1185">Reference proteome</keyword>
<dbReference type="PANTHER" id="PTHR10677:SF3">
    <property type="entry name" value="FI07626P-RELATED"/>
    <property type="match status" value="1"/>
</dbReference>
<dbReference type="GO" id="GO:0006281">
    <property type="term" value="P:DNA repair"/>
    <property type="evidence" value="ECO:0007669"/>
    <property type="project" value="UniProtKB-KW"/>
</dbReference>
<dbReference type="Pfam" id="PF00627">
    <property type="entry name" value="UBA"/>
    <property type="match status" value="1"/>
</dbReference>
<dbReference type="SMART" id="SM00213">
    <property type="entry name" value="UBQ"/>
    <property type="match status" value="1"/>
</dbReference>
<evidence type="ECO:0000256" key="15">
    <source>
        <dbReference type="ARBA" id="ARBA00082499"/>
    </source>
</evidence>
<dbReference type="PROSITE" id="PS50053">
    <property type="entry name" value="UBIQUITIN_2"/>
    <property type="match status" value="1"/>
</dbReference>
<evidence type="ECO:0000256" key="16">
    <source>
        <dbReference type="ARBA" id="ARBA00082590"/>
    </source>
</evidence>
<dbReference type="SUPFAM" id="SSF54236">
    <property type="entry name" value="Ubiquitin-like"/>
    <property type="match status" value="1"/>
</dbReference>
<proteinExistence type="predicted"/>
<evidence type="ECO:0000256" key="9">
    <source>
        <dbReference type="ARBA" id="ARBA00022843"/>
    </source>
</evidence>
<dbReference type="GO" id="GO:0048471">
    <property type="term" value="C:perinuclear region of cytoplasm"/>
    <property type="evidence" value="ECO:0007669"/>
    <property type="project" value="UniProtKB-SubCell"/>
</dbReference>
<evidence type="ECO:0000256" key="12">
    <source>
        <dbReference type="ARBA" id="ARBA00072293"/>
    </source>
</evidence>
<feature type="region of interest" description="Disordered" evidence="17">
    <location>
        <begin position="424"/>
        <end position="519"/>
    </location>
</feature>
<dbReference type="GO" id="GO:0005783">
    <property type="term" value="C:endoplasmic reticulum"/>
    <property type="evidence" value="ECO:0007669"/>
    <property type="project" value="UniProtKB-SubCell"/>
</dbReference>
<dbReference type="PROSITE" id="PS50030">
    <property type="entry name" value="UBA"/>
    <property type="match status" value="1"/>
</dbReference>
<evidence type="ECO:0000256" key="7">
    <source>
        <dbReference type="ARBA" id="ARBA00022763"/>
    </source>
</evidence>
<evidence type="ECO:0000256" key="8">
    <source>
        <dbReference type="ARBA" id="ARBA00022824"/>
    </source>
</evidence>
<dbReference type="FunFam" id="1.10.260.100:FF:000001">
    <property type="entry name" value="Ubiquilin 1"/>
    <property type="match status" value="1"/>
</dbReference>
<dbReference type="SMART" id="SM00727">
    <property type="entry name" value="STI1"/>
    <property type="match status" value="4"/>
</dbReference>
<dbReference type="Proteomes" id="UP000749559">
    <property type="component" value="Unassembled WGS sequence"/>
</dbReference>